<evidence type="ECO:0000256" key="5">
    <source>
        <dbReference type="ARBA" id="ARBA00012232"/>
    </source>
</evidence>
<dbReference type="InterPro" id="IPR008279">
    <property type="entry name" value="PEP-util_enz_mobile_dom"/>
</dbReference>
<dbReference type="PANTHER" id="PTHR46244:SF1">
    <property type="entry name" value="PHOSPHOENOLPYRUVATE-DEPENDENT PHOSPHOTRANSFERASE SYSTEM"/>
    <property type="match status" value="1"/>
</dbReference>
<dbReference type="InterPro" id="IPR003018">
    <property type="entry name" value="GAF"/>
</dbReference>
<evidence type="ECO:0000256" key="4">
    <source>
        <dbReference type="ARBA" id="ARBA00007837"/>
    </source>
</evidence>
<evidence type="ECO:0000256" key="13">
    <source>
        <dbReference type="ARBA" id="ARBA00022842"/>
    </source>
</evidence>
<gene>
    <name evidence="15" type="primary">ptsP</name>
    <name evidence="15" type="ORF">M3P05_10670</name>
</gene>
<evidence type="ECO:0000259" key="14">
    <source>
        <dbReference type="SMART" id="SM00065"/>
    </source>
</evidence>
<evidence type="ECO:0000313" key="15">
    <source>
        <dbReference type="EMBL" id="MCL6270383.1"/>
    </source>
</evidence>
<dbReference type="InterPro" id="IPR036637">
    <property type="entry name" value="Phosphohistidine_dom_sf"/>
</dbReference>
<evidence type="ECO:0000256" key="3">
    <source>
        <dbReference type="ARBA" id="ARBA00004496"/>
    </source>
</evidence>
<dbReference type="Pfam" id="PF01590">
    <property type="entry name" value="GAF"/>
    <property type="match status" value="1"/>
</dbReference>
<evidence type="ECO:0000256" key="6">
    <source>
        <dbReference type="ARBA" id="ARBA00022448"/>
    </source>
</evidence>
<dbReference type="EC" id="2.7.3.9" evidence="5"/>
<dbReference type="InterPro" id="IPR050499">
    <property type="entry name" value="PEP-utilizing_PTS_enzyme"/>
</dbReference>
<evidence type="ECO:0000256" key="2">
    <source>
        <dbReference type="ARBA" id="ARBA00001946"/>
    </source>
</evidence>
<keyword evidence="11" id="KW-0479">Metal-binding</keyword>
<comment type="caution">
    <text evidence="15">The sequence shown here is derived from an EMBL/GenBank/DDBJ whole genome shotgun (WGS) entry which is preliminary data.</text>
</comment>
<evidence type="ECO:0000256" key="11">
    <source>
        <dbReference type="ARBA" id="ARBA00022723"/>
    </source>
</evidence>
<keyword evidence="9 15" id="KW-0808">Transferase</keyword>
<dbReference type="InterPro" id="IPR040442">
    <property type="entry name" value="Pyrv_kinase-like_dom_sf"/>
</dbReference>
<dbReference type="InterPro" id="IPR008731">
    <property type="entry name" value="PTS_EIN"/>
</dbReference>
<dbReference type="GO" id="GO:0008965">
    <property type="term" value="F:phosphoenolpyruvate-protein phosphotransferase activity"/>
    <property type="evidence" value="ECO:0007669"/>
    <property type="project" value="UniProtKB-EC"/>
</dbReference>
<keyword evidence="8" id="KW-0762">Sugar transport</keyword>
<dbReference type="PRINTS" id="PR01736">
    <property type="entry name" value="PHPHTRNFRASE"/>
</dbReference>
<comment type="subcellular location">
    <subcellularLocation>
        <location evidence="3">Cytoplasm</location>
    </subcellularLocation>
</comment>
<dbReference type="InterPro" id="IPR006318">
    <property type="entry name" value="PTS_EI-like"/>
</dbReference>
<dbReference type="InterPro" id="IPR036618">
    <property type="entry name" value="PtsI_HPr-bd_sf"/>
</dbReference>
<dbReference type="InterPro" id="IPR015813">
    <property type="entry name" value="Pyrv/PenolPyrv_kinase-like_dom"/>
</dbReference>
<dbReference type="InterPro" id="IPR023151">
    <property type="entry name" value="PEP_util_CS"/>
</dbReference>
<dbReference type="Gene3D" id="3.20.20.60">
    <property type="entry name" value="Phosphoenolpyruvate-binding domains"/>
    <property type="match status" value="1"/>
</dbReference>
<keyword evidence="13" id="KW-0460">Magnesium</keyword>
<organism evidence="15 16">
    <name type="scientific">Parendozoicomonas callyspongiae</name>
    <dbReference type="NCBI Taxonomy" id="2942213"/>
    <lineage>
        <taxon>Bacteria</taxon>
        <taxon>Pseudomonadati</taxon>
        <taxon>Pseudomonadota</taxon>
        <taxon>Gammaproteobacteria</taxon>
        <taxon>Oceanospirillales</taxon>
        <taxon>Endozoicomonadaceae</taxon>
        <taxon>Parendozoicomonas</taxon>
    </lineage>
</organism>
<dbReference type="InterPro" id="IPR029016">
    <property type="entry name" value="GAF-like_dom_sf"/>
</dbReference>
<comment type="catalytic activity">
    <reaction evidence="1">
        <text>L-histidyl-[protein] + phosphoenolpyruvate = N(pros)-phospho-L-histidyl-[protein] + pyruvate</text>
        <dbReference type="Rhea" id="RHEA:23880"/>
        <dbReference type="Rhea" id="RHEA-COMP:9745"/>
        <dbReference type="Rhea" id="RHEA-COMP:9746"/>
        <dbReference type="ChEBI" id="CHEBI:15361"/>
        <dbReference type="ChEBI" id="CHEBI:29979"/>
        <dbReference type="ChEBI" id="CHEBI:58702"/>
        <dbReference type="ChEBI" id="CHEBI:64837"/>
        <dbReference type="EC" id="2.7.3.9"/>
    </reaction>
</comment>
<keyword evidence="6" id="KW-0813">Transport</keyword>
<name>A0ABT0PGB3_9GAMM</name>
<dbReference type="RefSeq" id="WP_249699589.1">
    <property type="nucleotide sequence ID" value="NZ_JAMFLX010000012.1"/>
</dbReference>
<dbReference type="Gene3D" id="3.30.450.40">
    <property type="match status" value="1"/>
</dbReference>
<sequence length="759" mass="84039">MLSTLRRIVQEVGTARDLQAALDIIVRSVRLAMCTDVCSVYLYDDDADRYTLMASEGLNRKAIGRVTLSRSEGLVGQVGLREEPINLEDAASHPKFRYLEETGEERFRSFLGVPIIHHRNLLGVLVVQQAVKRRFDESEESFLVTMSAQLAGVIAHAEATGSLHIPSSSHEKPRQSRFMGVAGSPGIAIGTAVVLAPPADLAAVPEKETDDIDGEIQLFRQALCSVRDQMSRTAEKLAGSIPPEEQALFDVYLRMLDDNALGAEVETAIKKGQWAQGALREVIEEHVGHFEKMDDPYLRERAVDVRDLGRRVLASLQQQQAQEVTWPDEAVVISEELTPAMLGEIPRHKLVGLVSVQGSGNSHVAILARAMGVPTIMGAVDLPWERVGGRELIVDGNLGRVYASPAAELVSQYRQLIDEEQAFVEGLEALKDEPCLTPDHYRLPLWVNTGLMTDTVRSLDKGAEGVGLYRTEVPFMIRERFPSEKEQEEIYRDQLKAFAPKPVTIRTLDIGGDKSLSYFPIKEENPFLGWRGIRVTLDHPEIFLVQIRAMLKASAGLDNLRIMLPMISGVPEVEEALYLIHRAYHEVLSEGVDVQLPPIGVMVEVPAAVYQVKDFARRVDFLSIGSNDLTQYILAVDRNNPRVAELYHSFHPAVLQALQKVVNDAHKEGKPVSICGEMAGDPAAAVLLMAMGFDILSMNATHLPRVKWALRNIPLEHAKEILDDVMEMDNPRVIRSAVELALRHRGLEKVLAGRADVAG</sequence>
<keyword evidence="7" id="KW-0963">Cytoplasm</keyword>
<dbReference type="PROSITE" id="PS00742">
    <property type="entry name" value="PEP_ENZYMES_2"/>
    <property type="match status" value="1"/>
</dbReference>
<evidence type="ECO:0000256" key="1">
    <source>
        <dbReference type="ARBA" id="ARBA00000683"/>
    </source>
</evidence>
<dbReference type="Gene3D" id="1.10.274.10">
    <property type="entry name" value="PtsI, HPr-binding domain"/>
    <property type="match status" value="1"/>
</dbReference>
<keyword evidence="16" id="KW-1185">Reference proteome</keyword>
<feature type="domain" description="GAF" evidence="14">
    <location>
        <begin position="17"/>
        <end position="164"/>
    </location>
</feature>
<dbReference type="Pfam" id="PF00391">
    <property type="entry name" value="PEP-utilizers"/>
    <property type="match status" value="1"/>
</dbReference>
<accession>A0ABT0PGB3</accession>
<dbReference type="Pfam" id="PF02896">
    <property type="entry name" value="PEP-utilizers_C"/>
    <property type="match status" value="1"/>
</dbReference>
<dbReference type="InterPro" id="IPR000121">
    <property type="entry name" value="PEP_util_C"/>
</dbReference>
<evidence type="ECO:0000256" key="9">
    <source>
        <dbReference type="ARBA" id="ARBA00022679"/>
    </source>
</evidence>
<protein>
    <recommendedName>
        <fullName evidence="5">phosphoenolpyruvate--protein phosphotransferase</fullName>
        <ecNumber evidence="5">2.7.3.9</ecNumber>
    </recommendedName>
</protein>
<dbReference type="SUPFAM" id="SSF51621">
    <property type="entry name" value="Phosphoenolpyruvate/pyruvate domain"/>
    <property type="match status" value="1"/>
</dbReference>
<reference evidence="15 16" key="1">
    <citation type="submission" date="2022-05" db="EMBL/GenBank/DDBJ databases">
        <authorList>
            <person name="Park J.-S."/>
        </authorList>
    </citation>
    <scope>NUCLEOTIDE SEQUENCE [LARGE SCALE GENOMIC DNA]</scope>
    <source>
        <strain evidence="15 16">2012CJ34-2</strain>
    </source>
</reference>
<dbReference type="NCBIfam" id="NF008283">
    <property type="entry name" value="PRK11061.1"/>
    <property type="match status" value="1"/>
</dbReference>
<evidence type="ECO:0000256" key="7">
    <source>
        <dbReference type="ARBA" id="ARBA00022490"/>
    </source>
</evidence>
<dbReference type="SUPFAM" id="SSF52009">
    <property type="entry name" value="Phosphohistidine domain"/>
    <property type="match status" value="1"/>
</dbReference>
<comment type="similarity">
    <text evidence="4">Belongs to the PEP-utilizing enzyme family.</text>
</comment>
<dbReference type="NCBIfam" id="TIGR01417">
    <property type="entry name" value="PTS_I_fam"/>
    <property type="match status" value="1"/>
</dbReference>
<dbReference type="SMART" id="SM00065">
    <property type="entry name" value="GAF"/>
    <property type="match status" value="1"/>
</dbReference>
<dbReference type="SUPFAM" id="SSF55781">
    <property type="entry name" value="GAF domain-like"/>
    <property type="match status" value="1"/>
</dbReference>
<proteinExistence type="inferred from homology"/>
<dbReference type="PANTHER" id="PTHR46244">
    <property type="entry name" value="PHOSPHOENOLPYRUVATE-PROTEIN PHOSPHOTRANSFERASE"/>
    <property type="match status" value="1"/>
</dbReference>
<dbReference type="Pfam" id="PF05524">
    <property type="entry name" value="PEP-utilisers_N"/>
    <property type="match status" value="1"/>
</dbReference>
<dbReference type="Gene3D" id="3.50.30.10">
    <property type="entry name" value="Phosphohistidine domain"/>
    <property type="match status" value="1"/>
</dbReference>
<evidence type="ECO:0000313" key="16">
    <source>
        <dbReference type="Proteomes" id="UP001203338"/>
    </source>
</evidence>
<dbReference type="EMBL" id="JAMFLX010000012">
    <property type="protein sequence ID" value="MCL6270383.1"/>
    <property type="molecule type" value="Genomic_DNA"/>
</dbReference>
<evidence type="ECO:0000256" key="8">
    <source>
        <dbReference type="ARBA" id="ARBA00022597"/>
    </source>
</evidence>
<dbReference type="SUPFAM" id="SSF47831">
    <property type="entry name" value="Enzyme I of the PEP:sugar phosphotransferase system HPr-binding (sub)domain"/>
    <property type="match status" value="1"/>
</dbReference>
<evidence type="ECO:0000256" key="10">
    <source>
        <dbReference type="ARBA" id="ARBA00022683"/>
    </source>
</evidence>
<keyword evidence="12" id="KW-0418">Kinase</keyword>
<dbReference type="Proteomes" id="UP001203338">
    <property type="component" value="Unassembled WGS sequence"/>
</dbReference>
<evidence type="ECO:0000256" key="12">
    <source>
        <dbReference type="ARBA" id="ARBA00022777"/>
    </source>
</evidence>
<keyword evidence="10" id="KW-0598">Phosphotransferase system</keyword>
<comment type="cofactor">
    <cofactor evidence="2">
        <name>Mg(2+)</name>
        <dbReference type="ChEBI" id="CHEBI:18420"/>
    </cofactor>
</comment>